<proteinExistence type="predicted"/>
<accession>A0AAV2YJQ1</accession>
<protein>
    <recommendedName>
        <fullName evidence="1">MULE transposase domain-containing protein</fullName>
    </recommendedName>
</protein>
<comment type="caution">
    <text evidence="2">The sequence shown here is derived from an EMBL/GenBank/DDBJ whole genome shotgun (WGS) entry which is preliminary data.</text>
</comment>
<reference evidence="2" key="1">
    <citation type="submission" date="2022-11" db="EMBL/GenBank/DDBJ databases">
        <authorList>
            <person name="Morgan W.R."/>
            <person name="Tartar A."/>
        </authorList>
    </citation>
    <scope>NUCLEOTIDE SEQUENCE</scope>
    <source>
        <strain evidence="2">ARSEF 373</strain>
    </source>
</reference>
<evidence type="ECO:0000313" key="3">
    <source>
        <dbReference type="Proteomes" id="UP001146120"/>
    </source>
</evidence>
<organism evidence="2 3">
    <name type="scientific">Lagenidium giganteum</name>
    <dbReference type="NCBI Taxonomy" id="4803"/>
    <lineage>
        <taxon>Eukaryota</taxon>
        <taxon>Sar</taxon>
        <taxon>Stramenopiles</taxon>
        <taxon>Oomycota</taxon>
        <taxon>Peronosporomycetes</taxon>
        <taxon>Pythiales</taxon>
        <taxon>Pythiaceae</taxon>
    </lineage>
</organism>
<dbReference type="Proteomes" id="UP001146120">
    <property type="component" value="Unassembled WGS sequence"/>
</dbReference>
<reference evidence="2" key="2">
    <citation type="journal article" date="2023" name="Microbiol Resour">
        <title>Decontamination and Annotation of the Draft Genome Sequence of the Oomycete Lagenidium giganteum ARSEF 373.</title>
        <authorList>
            <person name="Morgan W.R."/>
            <person name="Tartar A."/>
        </authorList>
    </citation>
    <scope>NUCLEOTIDE SEQUENCE</scope>
    <source>
        <strain evidence="2">ARSEF 373</strain>
    </source>
</reference>
<dbReference type="EMBL" id="DAKRPA010000231">
    <property type="protein sequence ID" value="DAZ94832.1"/>
    <property type="molecule type" value="Genomic_DNA"/>
</dbReference>
<keyword evidence="3" id="KW-1185">Reference proteome</keyword>
<evidence type="ECO:0000313" key="2">
    <source>
        <dbReference type="EMBL" id="DAZ94832.1"/>
    </source>
</evidence>
<dbReference type="AlphaFoldDB" id="A0AAV2YJQ1"/>
<gene>
    <name evidence="2" type="ORF">N0F65_012859</name>
</gene>
<dbReference type="Pfam" id="PF10551">
    <property type="entry name" value="MULE"/>
    <property type="match status" value="1"/>
</dbReference>
<dbReference type="InterPro" id="IPR018289">
    <property type="entry name" value="MULE_transposase_dom"/>
</dbReference>
<sequence length="283" mass="31804">MYGRNCNWNLKVLLCDQAPVETSRHRDICTTVFEAGNHSSTLTGVFRPKLTRMIKRSVRKKVQEGLKPARIRNKIFNEFALTSATTPSLRQVQSVVNWYKKTKLYSSDTVEDLQALIQQYRWHHGRGGSQPFVLQDPWIGDGSVQRPLLVGFSRGGLICNRRHAEAYPLHVDATFKLSKKGFPVIVVGVSDANRAFPVIAVFIASGLRQPFFEKAFPDINTAYQAITGGTPIDKYLMADTDDAQHNVAVEGFGLETTHLMCYFHVIANAKKNASMKERATPDY</sequence>
<name>A0AAV2YJQ1_9STRA</name>
<feature type="domain" description="MULE transposase" evidence="1">
    <location>
        <begin position="169"/>
        <end position="268"/>
    </location>
</feature>
<evidence type="ECO:0000259" key="1">
    <source>
        <dbReference type="Pfam" id="PF10551"/>
    </source>
</evidence>